<dbReference type="EMBL" id="JRPN01000011">
    <property type="protein sequence ID" value="KGT79419.1"/>
    <property type="molecule type" value="Genomic_DNA"/>
</dbReference>
<dbReference type="PATRIC" id="fig|375.38.peg.4799"/>
<organism evidence="2 3">
    <name type="scientific">Bradyrhizobium japonicum</name>
    <dbReference type="NCBI Taxonomy" id="375"/>
    <lineage>
        <taxon>Bacteria</taxon>
        <taxon>Pseudomonadati</taxon>
        <taxon>Pseudomonadota</taxon>
        <taxon>Alphaproteobacteria</taxon>
        <taxon>Hyphomicrobiales</taxon>
        <taxon>Nitrobacteraceae</taxon>
        <taxon>Bradyrhizobium</taxon>
    </lineage>
</organism>
<dbReference type="AlphaFoldDB" id="A0A0A3Y1F9"/>
<reference evidence="1 4" key="2">
    <citation type="submission" date="2016-11" db="EMBL/GenBank/DDBJ databases">
        <title>Complete Genome Sequence of Bradyrhizobium sp. strain J5, an isolated from soybean nodule in Hokkaido.</title>
        <authorList>
            <person name="Kanehara K."/>
        </authorList>
    </citation>
    <scope>NUCLEOTIDE SEQUENCE [LARGE SCALE GENOMIC DNA]</scope>
    <source>
        <strain evidence="1 4">J5</strain>
    </source>
</reference>
<reference evidence="2 3" key="1">
    <citation type="submission" date="2014-09" db="EMBL/GenBank/DDBJ databases">
        <title>Draft genome of Bradyrhizobium japonicum Is-34.</title>
        <authorList>
            <person name="Tsurumaru H."/>
            <person name="Yamakawa T."/>
            <person name="Hashimoto S."/>
            <person name="Okizaki K."/>
            <person name="Kanesaki Y."/>
            <person name="Yoshikawa H."/>
            <person name="Yajima S."/>
        </authorList>
    </citation>
    <scope>NUCLEOTIDE SEQUENCE [LARGE SCALE GENOMIC DNA]</scope>
    <source>
        <strain evidence="2 3">Is-34</strain>
    </source>
</reference>
<accession>A0A0A3Y1F9</accession>
<dbReference type="OrthoDB" id="8252928at2"/>
<protein>
    <submittedName>
        <fullName evidence="2">Uncharacterized protein</fullName>
    </submittedName>
</protein>
<dbReference type="EMBL" id="CP017637">
    <property type="protein sequence ID" value="APG14766.1"/>
    <property type="molecule type" value="Genomic_DNA"/>
</dbReference>
<gene>
    <name evidence="1" type="ORF">BKD09_41090</name>
    <name evidence="2" type="ORF">MA20_12500</name>
</gene>
<evidence type="ECO:0000313" key="1">
    <source>
        <dbReference type="EMBL" id="APG14766.1"/>
    </source>
</evidence>
<proteinExistence type="predicted"/>
<name>A0A0A3Y1F9_BRAJP</name>
<dbReference type="Proteomes" id="UP000181962">
    <property type="component" value="Chromosome"/>
</dbReference>
<dbReference type="KEGG" id="bjp:RN69_37890"/>
<dbReference type="Proteomes" id="UP000030377">
    <property type="component" value="Unassembled WGS sequence"/>
</dbReference>
<sequence length="77" mass="9294">MRTRGATCVTRQRRQWMMPWQRMETLGTIATIEHIIRKFRELIDTDSSIPPELRRALHDTLDEHLFEAKRRVLLRAH</sequence>
<evidence type="ECO:0000313" key="2">
    <source>
        <dbReference type="EMBL" id="KGT79419.1"/>
    </source>
</evidence>
<evidence type="ECO:0000313" key="4">
    <source>
        <dbReference type="Proteomes" id="UP000181962"/>
    </source>
</evidence>
<evidence type="ECO:0000313" key="3">
    <source>
        <dbReference type="Proteomes" id="UP000030377"/>
    </source>
</evidence>